<reference evidence="3 4" key="1">
    <citation type="submission" date="2023-09" db="EMBL/GenBank/DDBJ databases">
        <title>Complete genome of Streptomyces roseicoloratus T14.</title>
        <authorList>
            <person name="Bashizi T."/>
            <person name="Kim M.-J."/>
            <person name="Lee G."/>
            <person name="Tagele S.B."/>
            <person name="Shin J.-H."/>
        </authorList>
    </citation>
    <scope>NUCLEOTIDE SEQUENCE [LARGE SCALE GENOMIC DNA]</scope>
    <source>
        <strain evidence="3 4">T14</strain>
    </source>
</reference>
<dbReference type="Proteomes" id="UP001250858">
    <property type="component" value="Chromosome"/>
</dbReference>
<feature type="transmembrane region" description="Helical" evidence="2">
    <location>
        <begin position="57"/>
        <end position="78"/>
    </location>
</feature>
<evidence type="ECO:0008006" key="5">
    <source>
        <dbReference type="Google" id="ProtNLM"/>
    </source>
</evidence>
<organism evidence="3 4">
    <name type="scientific">Streptomyces roseicoloratus</name>
    <dbReference type="NCBI Taxonomy" id="2508722"/>
    <lineage>
        <taxon>Bacteria</taxon>
        <taxon>Bacillati</taxon>
        <taxon>Actinomycetota</taxon>
        <taxon>Actinomycetes</taxon>
        <taxon>Kitasatosporales</taxon>
        <taxon>Streptomycetaceae</taxon>
        <taxon>Streptomyces</taxon>
    </lineage>
</organism>
<evidence type="ECO:0000256" key="2">
    <source>
        <dbReference type="SAM" id="Phobius"/>
    </source>
</evidence>
<keyword evidence="2" id="KW-0472">Membrane</keyword>
<keyword evidence="4" id="KW-1185">Reference proteome</keyword>
<feature type="compositionally biased region" description="Low complexity" evidence="1">
    <location>
        <begin position="291"/>
        <end position="310"/>
    </location>
</feature>
<evidence type="ECO:0000256" key="1">
    <source>
        <dbReference type="SAM" id="MobiDB-lite"/>
    </source>
</evidence>
<accession>A0ABY9S213</accession>
<feature type="transmembrane region" description="Helical" evidence="2">
    <location>
        <begin position="250"/>
        <end position="274"/>
    </location>
</feature>
<name>A0ABY9S213_9ACTN</name>
<protein>
    <recommendedName>
        <fullName evidence="5">Polysaccharide chain length determinant N-terminal domain-containing protein</fullName>
    </recommendedName>
</protein>
<dbReference type="RefSeq" id="WP_128979268.1">
    <property type="nucleotide sequence ID" value="NZ_CP133762.1"/>
</dbReference>
<sequence length="325" mass="33979">MTTNPSRPNPSGSHPSRPTPSRPGLRASAAVNGTPPAPRPPGDPAVGGVPLRDLLRWWPLVVLTTLAALLASAVMAWGPQDPAYRATTRMPVTPLAQSDETFVGTGLVRDAGDADRTSSTVARLLDSDRVAAATAQALGAPWTPASVRAAVDVKPVDETNLIEVTARADQPGQAVRVAETFAQTALDDRWRTISAELDRRIAFARQNTDADPNAGEESRRLQLLTFVRENGVDPTLSIDSTGPAVRVGEVPAGVITVMAAAGGMFLGVLAAYGIERHRRRPRSEDEGADGDAGANGDADGNADGDVAAAAREVPLHAPEPLSRKP</sequence>
<dbReference type="PANTHER" id="PTHR32309">
    <property type="entry name" value="TYROSINE-PROTEIN KINASE"/>
    <property type="match status" value="1"/>
</dbReference>
<feature type="region of interest" description="Disordered" evidence="1">
    <location>
        <begin position="278"/>
        <end position="325"/>
    </location>
</feature>
<feature type="compositionally biased region" description="Polar residues" evidence="1">
    <location>
        <begin position="1"/>
        <end position="16"/>
    </location>
</feature>
<keyword evidence="2" id="KW-0812">Transmembrane</keyword>
<gene>
    <name evidence="3" type="ORF">RGF97_31065</name>
</gene>
<evidence type="ECO:0000313" key="3">
    <source>
        <dbReference type="EMBL" id="WMX48350.1"/>
    </source>
</evidence>
<keyword evidence="2" id="KW-1133">Transmembrane helix</keyword>
<dbReference type="PANTHER" id="PTHR32309:SF13">
    <property type="entry name" value="FERRIC ENTEROBACTIN TRANSPORT PROTEIN FEPE"/>
    <property type="match status" value="1"/>
</dbReference>
<dbReference type="InterPro" id="IPR050445">
    <property type="entry name" value="Bact_polysacc_biosynth/exp"/>
</dbReference>
<proteinExistence type="predicted"/>
<feature type="region of interest" description="Disordered" evidence="1">
    <location>
        <begin position="1"/>
        <end position="45"/>
    </location>
</feature>
<dbReference type="EMBL" id="CP133762">
    <property type="protein sequence ID" value="WMX48350.1"/>
    <property type="molecule type" value="Genomic_DNA"/>
</dbReference>
<evidence type="ECO:0000313" key="4">
    <source>
        <dbReference type="Proteomes" id="UP001250858"/>
    </source>
</evidence>